<accession>A0A521CZW2</accession>
<dbReference type="RefSeq" id="WP_142528058.1">
    <property type="nucleotide sequence ID" value="NZ_CBCSJO010000001.1"/>
</dbReference>
<dbReference type="AlphaFoldDB" id="A0A521CZW2"/>
<dbReference type="OrthoDB" id="4518480at2"/>
<keyword evidence="2" id="KW-1185">Reference proteome</keyword>
<evidence type="ECO:0000313" key="1">
    <source>
        <dbReference type="EMBL" id="SMO64948.1"/>
    </source>
</evidence>
<dbReference type="Proteomes" id="UP000320300">
    <property type="component" value="Unassembled WGS sequence"/>
</dbReference>
<dbReference type="EMBL" id="FXTN01000004">
    <property type="protein sequence ID" value="SMO64948.1"/>
    <property type="molecule type" value="Genomic_DNA"/>
</dbReference>
<dbReference type="SUPFAM" id="SSF51197">
    <property type="entry name" value="Clavaminate synthase-like"/>
    <property type="match status" value="1"/>
</dbReference>
<protein>
    <recommendedName>
        <fullName evidence="3">JmjC domain-containing protein</fullName>
    </recommendedName>
</protein>
<proteinExistence type="predicted"/>
<evidence type="ECO:0000313" key="2">
    <source>
        <dbReference type="Proteomes" id="UP000320300"/>
    </source>
</evidence>
<organism evidence="1 2">
    <name type="scientific">Pedobacter westerhofensis</name>
    <dbReference type="NCBI Taxonomy" id="425512"/>
    <lineage>
        <taxon>Bacteria</taxon>
        <taxon>Pseudomonadati</taxon>
        <taxon>Bacteroidota</taxon>
        <taxon>Sphingobacteriia</taxon>
        <taxon>Sphingobacteriales</taxon>
        <taxon>Sphingobacteriaceae</taxon>
        <taxon>Pedobacter</taxon>
    </lineage>
</organism>
<name>A0A521CZW2_9SPHI</name>
<sequence>MELTNNITTSDTAQTAWTKEWWTNFLDASDFFKDSILIPDVMDEETVASFNDMTGSMLREIFIRQNTSYDFRLYLNGKSQSRKYMVDNLFNYPPLTTESLAEWASRTFADEKFGLIINSGEKFSNEMAEKIAVYLNPLLEEAGLPLKGINITVFVGNYGFTPLGIHTDHPGENVMHLHLGPGEKTMYNWEMEAYKEIAGDVSNNKNIAPLLPFAKAFQLRTGDVYFMPWNKFHIGNTEDFSVGLSVWYNNMPLNRLFENLIKSFKYQYLKKDDTNDKSNIVGPYKAPDAEEGFEQILSALEMDDVRLKTSLKDLTREVFESYILSLYSNQGWKSRPISVEDELALKGLKLNESTFLHLKDKIIHAPESYKITYKILESGQLRIYARGTKIEIKYHPELVAIIQKLNEGGSYQTEELLKELNKEWPEQAGLYILNLLFLNRAIVY</sequence>
<reference evidence="1 2" key="1">
    <citation type="submission" date="2017-05" db="EMBL/GenBank/DDBJ databases">
        <authorList>
            <person name="Varghese N."/>
            <person name="Submissions S."/>
        </authorList>
    </citation>
    <scope>NUCLEOTIDE SEQUENCE [LARGE SCALE GENOMIC DNA]</scope>
    <source>
        <strain evidence="1 2">DSM 19036</strain>
    </source>
</reference>
<gene>
    <name evidence="1" type="ORF">SAMN06265348_104367</name>
</gene>
<evidence type="ECO:0008006" key="3">
    <source>
        <dbReference type="Google" id="ProtNLM"/>
    </source>
</evidence>